<feature type="region of interest" description="Disordered" evidence="1">
    <location>
        <begin position="1406"/>
        <end position="1425"/>
    </location>
</feature>
<dbReference type="EMBL" id="UZAN01042515">
    <property type="protein sequence ID" value="VDP76103.1"/>
    <property type="molecule type" value="Genomic_DNA"/>
</dbReference>
<organism evidence="5">
    <name type="scientific">Echinostoma caproni</name>
    <dbReference type="NCBI Taxonomy" id="27848"/>
    <lineage>
        <taxon>Eukaryota</taxon>
        <taxon>Metazoa</taxon>
        <taxon>Spiralia</taxon>
        <taxon>Lophotrochozoa</taxon>
        <taxon>Platyhelminthes</taxon>
        <taxon>Trematoda</taxon>
        <taxon>Digenea</taxon>
        <taxon>Plagiorchiida</taxon>
        <taxon>Echinostomata</taxon>
        <taxon>Echinostomatoidea</taxon>
        <taxon>Echinostomatidae</taxon>
        <taxon>Echinostoma</taxon>
    </lineage>
</organism>
<dbReference type="InterPro" id="IPR052620">
    <property type="entry name" value="ELYS/MEL-28_NucAsmblyFactor"/>
</dbReference>
<dbReference type="SUPFAM" id="SSF50978">
    <property type="entry name" value="WD40 repeat-like"/>
    <property type="match status" value="1"/>
</dbReference>
<dbReference type="InterPro" id="IPR032040">
    <property type="entry name" value="ELYS-bb"/>
</dbReference>
<evidence type="ECO:0000313" key="5">
    <source>
        <dbReference type="WBParaSite" id="ECPE_0000565001-mRNA-1"/>
    </source>
</evidence>
<feature type="compositionally biased region" description="Basic and acidic residues" evidence="1">
    <location>
        <begin position="1563"/>
        <end position="1574"/>
    </location>
</feature>
<dbReference type="InterPro" id="IPR036322">
    <property type="entry name" value="WD40_repeat_dom_sf"/>
</dbReference>
<accession>A0A183AFA2</accession>
<dbReference type="WBParaSite" id="ECPE_0000565001-mRNA-1">
    <property type="protein sequence ID" value="ECPE_0000565001-mRNA-1"/>
    <property type="gene ID" value="ECPE_0000565001"/>
</dbReference>
<evidence type="ECO:0000256" key="1">
    <source>
        <dbReference type="SAM" id="MobiDB-lite"/>
    </source>
</evidence>
<protein>
    <submittedName>
        <fullName evidence="5">ELYS-bb domain-containing protein</fullName>
    </submittedName>
</protein>
<keyword evidence="4" id="KW-1185">Reference proteome</keyword>
<evidence type="ECO:0000313" key="4">
    <source>
        <dbReference type="Proteomes" id="UP000272942"/>
    </source>
</evidence>
<reference evidence="3 4" key="2">
    <citation type="submission" date="2018-11" db="EMBL/GenBank/DDBJ databases">
        <authorList>
            <consortium name="Pathogen Informatics"/>
        </authorList>
    </citation>
    <scope>NUCLEOTIDE SEQUENCE [LARGE SCALE GENOMIC DNA]</scope>
    <source>
        <strain evidence="3 4">Egypt</strain>
    </source>
</reference>
<feature type="domain" description="ELYS beta-propeller" evidence="2">
    <location>
        <begin position="297"/>
        <end position="498"/>
    </location>
</feature>
<evidence type="ECO:0000259" key="2">
    <source>
        <dbReference type="Pfam" id="PF16687"/>
    </source>
</evidence>
<feature type="region of interest" description="Disordered" evidence="1">
    <location>
        <begin position="1555"/>
        <end position="1582"/>
    </location>
</feature>
<dbReference type="Proteomes" id="UP000272942">
    <property type="component" value="Unassembled WGS sequence"/>
</dbReference>
<dbReference type="Pfam" id="PF16687">
    <property type="entry name" value="ELYS-bb"/>
    <property type="match status" value="1"/>
</dbReference>
<feature type="region of interest" description="Disordered" evidence="1">
    <location>
        <begin position="1335"/>
        <end position="1364"/>
    </location>
</feature>
<gene>
    <name evidence="3" type="ORF">ECPE_LOCUS5637</name>
</gene>
<reference evidence="5" key="1">
    <citation type="submission" date="2016-06" db="UniProtKB">
        <authorList>
            <consortium name="WormBaseParasite"/>
        </authorList>
    </citation>
    <scope>IDENTIFICATION</scope>
</reference>
<feature type="region of interest" description="Disordered" evidence="1">
    <location>
        <begin position="696"/>
        <end position="724"/>
    </location>
</feature>
<sequence>MQPIQVEQLGSFCGSVSRCDSAQRLIFNNSASVACLFDSHRVQCYRESDGWSKIFSWSVTGDFPAAVEQQHKEAATKGEGSVDSWLIESVKFGPISSLSQSTHRTASQESLLVILTNRAQNCTYLCYFPSVDNKTYHTGICLHGLASASEWIPWRAMEDHIPASPTPSEASTMLLDATDMHTTCDITKKVKHIPTGSSSGCCSLLAIGFRQGIVGIVTPFALGHSDSSFTEGFHQPIWALAVEKSQFLRLVSRGQSDENEATMPEETALVYLDASAVRWNEFQYKSVNGRVLTNLPAHTVYVSTLHFIPNTQTLVVGYSFGGWQLWSMRTLTLEFSLRHTAICAPVVQVAFQEPSDDPRYCCYIWIGWQCVDLEDGEQINSQVKLYQLHYKQRYEESGPISGEVTYNYQNLVGLSERLCSELFSERFERKRLTKQLLRIQPIRTAASSSVAAANQSDAAHLVALMWLVCPGVVRVGLFDLDRWYHAQMPTQIRSDNSFFAIFDHGHLLEQSMESFWSRIAARERQLDALGESQTVLDPTGSSCRPIHSASVTVARRQAPRPVPEVCLRPSAISFSVLMAWFTPETGSYSGGFLRAQFASRQEACLMSLHSTGSSNEKHFSPTDWLAEAWASGLLESPGLDIIEEEDLDRLLQLAHELSDDHSSARSSDAELIGFRLTYGEGFDVNLVQNLNEASDELTDSFGPPGKRPRVTGATTSLATREESPMGQKTVLSPSWVLLINCLLEHGHLAPLKSIEKLANGHGPTSPENTRFLKYWFWLRFQRLKTMFDQLTEPLFSPNPDGVDSTGSRSLLNLVKDSLGLGATAYQIQQLAVIGRYWFEKSASGRSLDRTNISQHDMLIVVAVETYAQYTRLVLFLCRLGLLPQECVSSTDSPSFQDDDDIVDQSITRDTLLMPYSSSHLVRVIGDLRERAGLNGAIAAPLSEALLHACLGWSSVQADVDSEPLRVWREQELVESRTGSRAPCYPPRRLQSLCALWQLGVQESSWVRLRLALLGFILCDATAASAASSRLVLDSAEATNPNMIAVQLEAQSTQLKAYVVGTQSNPWSNLRLVSLFPNQFTVLQDYLCQSKQSDLYIKFAPIPRDPQSNRHPLRDERQQELNDLRPVGAPFLKLTQFRRAAQKFYTLKESLATDETVLEKTENSLRELFIQFSESCRRVGRLGDLINLGLTVWEAQSLVDHYLATGQYDVLFYCLVARKQYKSALRIYNQFLRIRNTSTTLRSQAGRSGARGDATLSLVSKLLANSIPEFHEDPKDHLSEPSDRQPLVDALAHPFVTLETASEMDHQSPEVLAYRRCSTVTCPLTAIKRKPSMIRRTGRTQDSAFATDDTISHDGETEDELRSFNSSPVRRANRLSELNQSLHLLDTAKKRSSEFWDTFRELIYTPPTSRHRKKAESTGPVSPQRPVLSARRSYYTTHADSHTPISILKSNLRTTLSGTPSSDIAECTLNETLTCDDDVKLNLSTVRPSLLPASILDATPIIPGNEFTFSAPRRVSARPKLDEMRPSTLNDRPSFEFATPLNPHVELTQLSGLSAETSEPNLDDNTKTPESHLKEVTNTAYLP</sequence>
<name>A0A183AFA2_9TREM</name>
<evidence type="ECO:0000313" key="3">
    <source>
        <dbReference type="EMBL" id="VDP76103.1"/>
    </source>
</evidence>
<dbReference type="OrthoDB" id="20729at2759"/>
<dbReference type="PANTHER" id="PTHR21583:SF8">
    <property type="entry name" value="PROTEIN ELYS"/>
    <property type="match status" value="1"/>
</dbReference>
<dbReference type="PANTHER" id="PTHR21583">
    <property type="entry name" value="ELYS PROTEIN"/>
    <property type="match status" value="1"/>
</dbReference>
<proteinExistence type="predicted"/>